<evidence type="ECO:0000313" key="5">
    <source>
        <dbReference type="Proteomes" id="UP000093902"/>
    </source>
</evidence>
<dbReference type="InterPro" id="IPR050469">
    <property type="entry name" value="Diguanylate_Cyclase"/>
</dbReference>
<keyword evidence="2" id="KW-1133">Transmembrane helix</keyword>
<dbReference type="GO" id="GO:0052621">
    <property type="term" value="F:diguanylate cyclase activity"/>
    <property type="evidence" value="ECO:0007669"/>
    <property type="project" value="TreeGrafter"/>
</dbReference>
<feature type="region of interest" description="Disordered" evidence="1">
    <location>
        <begin position="353"/>
        <end position="377"/>
    </location>
</feature>
<dbReference type="NCBIfam" id="TIGR00254">
    <property type="entry name" value="GGDEF"/>
    <property type="match status" value="1"/>
</dbReference>
<feature type="transmembrane region" description="Helical" evidence="2">
    <location>
        <begin position="158"/>
        <end position="181"/>
    </location>
</feature>
<proteinExistence type="predicted"/>
<dbReference type="PANTHER" id="PTHR45138">
    <property type="entry name" value="REGULATORY COMPONENTS OF SENSORY TRANSDUCTION SYSTEM"/>
    <property type="match status" value="1"/>
</dbReference>
<evidence type="ECO:0000313" key="4">
    <source>
        <dbReference type="EMBL" id="OBB31629.1"/>
    </source>
</evidence>
<dbReference type="InterPro" id="IPR043128">
    <property type="entry name" value="Rev_trsase/Diguanyl_cyclase"/>
</dbReference>
<reference evidence="5" key="1">
    <citation type="submission" date="2016-06" db="EMBL/GenBank/DDBJ databases">
        <authorList>
            <person name="Sutton G."/>
            <person name="Brinkac L."/>
            <person name="Sanka R."/>
            <person name="Adams M."/>
            <person name="Lau E."/>
            <person name="Mehaffy C."/>
            <person name="Tameris M."/>
            <person name="Hatherill M."/>
            <person name="Hanekom W."/>
            <person name="Mahomed H."/>
            <person name="Mcshane H."/>
        </authorList>
    </citation>
    <scope>NUCLEOTIDE SEQUENCE [LARGE SCALE GENOMIC DNA]</scope>
    <source>
        <strain evidence="5">852002-51209_SCH5440388</strain>
    </source>
</reference>
<feature type="transmembrane region" description="Helical" evidence="2">
    <location>
        <begin position="80"/>
        <end position="100"/>
    </location>
</feature>
<feature type="transmembrane region" description="Helical" evidence="2">
    <location>
        <begin position="21"/>
        <end position="42"/>
    </location>
</feature>
<dbReference type="PROSITE" id="PS50887">
    <property type="entry name" value="GGDEF"/>
    <property type="match status" value="1"/>
</dbReference>
<name>A0A1A0RD29_MYCPR</name>
<feature type="transmembrane region" description="Helical" evidence="2">
    <location>
        <begin position="106"/>
        <end position="123"/>
    </location>
</feature>
<dbReference type="EMBL" id="LZSO01000014">
    <property type="protein sequence ID" value="OBB31629.1"/>
    <property type="molecule type" value="Genomic_DNA"/>
</dbReference>
<evidence type="ECO:0000259" key="3">
    <source>
        <dbReference type="PROSITE" id="PS50887"/>
    </source>
</evidence>
<feature type="domain" description="GGDEF" evidence="3">
    <location>
        <begin position="219"/>
        <end position="348"/>
    </location>
</feature>
<dbReference type="Proteomes" id="UP000093902">
    <property type="component" value="Unassembled WGS sequence"/>
</dbReference>
<dbReference type="Pfam" id="PF00990">
    <property type="entry name" value="GGDEF"/>
    <property type="match status" value="1"/>
</dbReference>
<dbReference type="SMART" id="SM00267">
    <property type="entry name" value="GGDEF"/>
    <property type="match status" value="1"/>
</dbReference>
<keyword evidence="2" id="KW-0812">Transmembrane</keyword>
<dbReference type="InterPro" id="IPR000160">
    <property type="entry name" value="GGDEF_dom"/>
</dbReference>
<dbReference type="AlphaFoldDB" id="A0A1A0RD29"/>
<organism evidence="4 5">
    <name type="scientific">Mycolicibacterium peregrinum</name>
    <name type="common">Mycobacterium peregrinum</name>
    <dbReference type="NCBI Taxonomy" id="43304"/>
    <lineage>
        <taxon>Bacteria</taxon>
        <taxon>Bacillati</taxon>
        <taxon>Actinomycetota</taxon>
        <taxon>Actinomycetes</taxon>
        <taxon>Mycobacteriales</taxon>
        <taxon>Mycobacteriaceae</taxon>
        <taxon>Mycolicibacterium</taxon>
    </lineage>
</organism>
<dbReference type="OrthoDB" id="23692at2"/>
<feature type="compositionally biased region" description="Low complexity" evidence="1">
    <location>
        <begin position="357"/>
        <end position="371"/>
    </location>
</feature>
<evidence type="ECO:0000256" key="1">
    <source>
        <dbReference type="SAM" id="MobiDB-lite"/>
    </source>
</evidence>
<dbReference type="PANTHER" id="PTHR45138:SF9">
    <property type="entry name" value="DIGUANYLATE CYCLASE DGCM-RELATED"/>
    <property type="match status" value="1"/>
</dbReference>
<feature type="transmembrane region" description="Helical" evidence="2">
    <location>
        <begin position="54"/>
        <end position="73"/>
    </location>
</feature>
<sequence length="377" mass="39559">MGIREYSFATGALREGRFMRVFVLFVALSCFGLAGLGLIVQFNPAGPVGVLDRTVQSVVLMSAVPVGVWWLRVGWPGYRAAVAFTVWADLAVAICAVTMSTPEAKLSTTIYMGIVGIFAGFLLGARILFAHCLFGAALIVAVTAWASMHDSSAVFGLFVYYMPALSWVVIVPLAGCVMIELGRRAIRRTARSAHYDPLTGLRNRRGMYAAVQARAGSCDVVAMAVCDIDQFKRLNDAAGHAAGDAALVAAADKLKTAASADEVTARLGGDELVLVAFLEGAAQIAQLIDRLAPLTRVGVGVGDLTVSIGIAAVPSTWEFNVDDLVARADSAMYEAKRAGGGCVVHQDPAVAPRGSLAPTASTKAAAAGRRPYPARRA</sequence>
<accession>A0A1A0RD29</accession>
<dbReference type="InterPro" id="IPR029787">
    <property type="entry name" value="Nucleotide_cyclase"/>
</dbReference>
<dbReference type="Gene3D" id="3.30.70.270">
    <property type="match status" value="1"/>
</dbReference>
<comment type="caution">
    <text evidence="4">The sequence shown here is derived from an EMBL/GenBank/DDBJ whole genome shotgun (WGS) entry which is preliminary data.</text>
</comment>
<dbReference type="CDD" id="cd01949">
    <property type="entry name" value="GGDEF"/>
    <property type="match status" value="1"/>
</dbReference>
<dbReference type="RefSeq" id="WP_064931516.1">
    <property type="nucleotide sequence ID" value="NZ_LZSO01000014.1"/>
</dbReference>
<dbReference type="SUPFAM" id="SSF55073">
    <property type="entry name" value="Nucleotide cyclase"/>
    <property type="match status" value="1"/>
</dbReference>
<protein>
    <recommendedName>
        <fullName evidence="3">GGDEF domain-containing protein</fullName>
    </recommendedName>
</protein>
<evidence type="ECO:0000256" key="2">
    <source>
        <dbReference type="SAM" id="Phobius"/>
    </source>
</evidence>
<feature type="transmembrane region" description="Helical" evidence="2">
    <location>
        <begin position="128"/>
        <end position="146"/>
    </location>
</feature>
<gene>
    <name evidence="4" type="ORF">A5792_15680</name>
</gene>
<keyword evidence="2" id="KW-0472">Membrane</keyword>